<organism evidence="10 11">
    <name type="scientific">Pseudomonas fluorescens</name>
    <dbReference type="NCBI Taxonomy" id="294"/>
    <lineage>
        <taxon>Bacteria</taxon>
        <taxon>Pseudomonadati</taxon>
        <taxon>Pseudomonadota</taxon>
        <taxon>Gammaproteobacteria</taxon>
        <taxon>Pseudomonadales</taxon>
        <taxon>Pseudomonadaceae</taxon>
        <taxon>Pseudomonas</taxon>
    </lineage>
</organism>
<dbReference type="GO" id="GO:0016787">
    <property type="term" value="F:hydrolase activity"/>
    <property type="evidence" value="ECO:0007669"/>
    <property type="project" value="UniProtKB-KW"/>
</dbReference>
<dbReference type="RefSeq" id="WP_150639787.1">
    <property type="nucleotide sequence ID" value="NZ_CABVHP010000022.1"/>
</dbReference>
<proteinExistence type="inferred from homology"/>
<dbReference type="Proteomes" id="UP000326557">
    <property type="component" value="Unassembled WGS sequence"/>
</dbReference>
<gene>
    <name evidence="10" type="ORF">PS704_05156</name>
</gene>
<dbReference type="InterPro" id="IPR044925">
    <property type="entry name" value="His-Me_finger_sf"/>
</dbReference>
<dbReference type="CDD" id="cd00085">
    <property type="entry name" value="HNHc"/>
    <property type="match status" value="1"/>
</dbReference>
<dbReference type="SUPFAM" id="SSF69369">
    <property type="entry name" value="Cloacin translocation domain"/>
    <property type="match status" value="1"/>
</dbReference>
<dbReference type="AlphaFoldDB" id="A0A5E7F0B4"/>
<keyword evidence="5" id="KW-0378">Hydrolase</keyword>
<dbReference type="EMBL" id="CABVHP010000022">
    <property type="protein sequence ID" value="VVO32901.1"/>
    <property type="molecule type" value="Genomic_DNA"/>
</dbReference>
<reference evidence="10 11" key="1">
    <citation type="submission" date="2019-09" db="EMBL/GenBank/DDBJ databases">
        <authorList>
            <person name="Chandra G."/>
            <person name="Truman W A."/>
        </authorList>
    </citation>
    <scope>NUCLEOTIDE SEQUENCE [LARGE SCALE GENOMIC DNA]</scope>
    <source>
        <strain evidence="10">PS704</strain>
    </source>
</reference>
<feature type="compositionally biased region" description="Gly residues" evidence="8">
    <location>
        <begin position="21"/>
        <end position="36"/>
    </location>
</feature>
<keyword evidence="2" id="KW-0929">Antimicrobial</keyword>
<evidence type="ECO:0000313" key="10">
    <source>
        <dbReference type="EMBL" id="VVO32901.1"/>
    </source>
</evidence>
<name>A0A5E7F0B4_PSEFL</name>
<evidence type="ECO:0000256" key="2">
    <source>
        <dbReference type="ARBA" id="ARBA00022529"/>
    </source>
</evidence>
<dbReference type="GO" id="GO:0031640">
    <property type="term" value="P:killing of cells of another organism"/>
    <property type="evidence" value="ECO:0007669"/>
    <property type="project" value="UniProtKB-KW"/>
</dbReference>
<keyword evidence="7" id="KW-0078">Bacteriocin</keyword>
<dbReference type="PRINTS" id="PR01300">
    <property type="entry name" value="PYOCINKILLER"/>
</dbReference>
<evidence type="ECO:0000256" key="3">
    <source>
        <dbReference type="ARBA" id="ARBA00022722"/>
    </source>
</evidence>
<dbReference type="InterPro" id="IPR036302">
    <property type="entry name" value="Pyosin/cloacin_T_dom_sf"/>
</dbReference>
<dbReference type="OrthoDB" id="982153at2"/>
<dbReference type="GO" id="GO:0005102">
    <property type="term" value="F:signaling receptor binding"/>
    <property type="evidence" value="ECO:0007669"/>
    <property type="project" value="InterPro"/>
</dbReference>
<keyword evidence="4" id="KW-0255">Endonuclease</keyword>
<keyword evidence="3" id="KW-0540">Nuclease</keyword>
<dbReference type="GO" id="GO:0004519">
    <property type="term" value="F:endonuclease activity"/>
    <property type="evidence" value="ECO:0007669"/>
    <property type="project" value="UniProtKB-KW"/>
</dbReference>
<evidence type="ECO:0000259" key="9">
    <source>
        <dbReference type="Pfam" id="PF06958"/>
    </source>
</evidence>
<accession>A0A5E7F0B4</accession>
<evidence type="ECO:0000256" key="8">
    <source>
        <dbReference type="SAM" id="MobiDB-lite"/>
    </source>
</evidence>
<dbReference type="SUPFAM" id="SSF54060">
    <property type="entry name" value="His-Me finger endonucleases"/>
    <property type="match status" value="2"/>
</dbReference>
<comment type="similarity">
    <text evidence="1">Belongs to the colicin/pyosin nuclease family.</text>
</comment>
<keyword evidence="6" id="KW-0044">Antibiotic</keyword>
<dbReference type="Pfam" id="PF06958">
    <property type="entry name" value="Pyocin_S"/>
    <property type="match status" value="1"/>
</dbReference>
<dbReference type="Pfam" id="PF21431">
    <property type="entry name" value="Col-Pyo_DNase"/>
    <property type="match status" value="2"/>
</dbReference>
<sequence length="848" mass="92640">MAQRFNDGTSGDVVIRSGPPASGGGGGGGGSFGGNRVGASGAISGPSKKTKQARKRAKEEHKRIQAEQALAAAEYAREQARIYARNQLLTQLTQRQNVTRDQIDDSFAARAKQLTSSLDQEISAAKRPPNHGSSERFQLYFITKEKNEIDGLISKKTAELGVKNTTALSFDGHDPLARTASDYLARLNQFGEALHKGHQTWEDAYKAAHEARLLSAQLDALKDKSNALAAYHAEQTIVWRKREALWERHRQYAEQRDARIRFKQQVDEDVRLERVRQANTFQLPATSSVLSAGVLPSHGGEWIDTDKLVTAVFRAVPALGSVAATLTVGQVAIFMVGIAYPSELGNGELTPEQRHRLYEAIAVPAHALELHDSHEVQAAADAGGSVEVEYRLKPVVTPQGTAIVVAGTGGDIDSRVPVVNATLDPQTGVYTAEIPGSPTRHVQFTPEATTQGALASQTLTVTEPQIQDIPTGVDWRIQDCIVCAPGLPPTYLSFNVPPMGTGVVSGTGQAATADWWTGASQTAGAAIPSQIGDQFRGREFKSFEAFDEALWRTLGEHTTLTSQLDEVNKKRVAQGFAPYAPKSTWVGENREFELRFQERPEFWSDPFNLDQISIKTPQSAEGWLGIVPAVVPWPIPPAGTWTPLVPPGIEHLGSTTLPIAPTTPVVYPGTPAIPVLPQNETFPAVDEGEMGASIPGFPGDMELPSPDVLFRDRRDDPGTATGWGSDVSEVWLGDDARGDGAPVPWQIAEQLRWKEFANFHRFREAFWIAVAADAELSKQFTRSNLDRMRDGSAPFPRVVDQVGGRKTFELHHVIEISQGGEVYGLDNILVMTPRRHIQIHKRNRDYDF</sequence>
<evidence type="ECO:0000256" key="1">
    <source>
        <dbReference type="ARBA" id="ARBA00006811"/>
    </source>
</evidence>
<feature type="region of interest" description="Disordered" evidence="8">
    <location>
        <begin position="1"/>
        <end position="65"/>
    </location>
</feature>
<feature type="domain" description="Pyosin/cloacin translocation" evidence="9">
    <location>
        <begin position="378"/>
        <end position="492"/>
    </location>
</feature>
<dbReference type="GO" id="GO:0042742">
    <property type="term" value="P:defense response to bacterium"/>
    <property type="evidence" value="ECO:0007669"/>
    <property type="project" value="UniProtKB-KW"/>
</dbReference>
<dbReference type="InterPro" id="IPR003060">
    <property type="entry name" value="Pyocin_killer"/>
</dbReference>
<evidence type="ECO:0000256" key="4">
    <source>
        <dbReference type="ARBA" id="ARBA00022759"/>
    </source>
</evidence>
<evidence type="ECO:0000256" key="7">
    <source>
        <dbReference type="ARBA" id="ARBA00023048"/>
    </source>
</evidence>
<dbReference type="Gene3D" id="3.90.540.10">
    <property type="entry name" value="Colicin/pyocin, DNase domain"/>
    <property type="match status" value="2"/>
</dbReference>
<evidence type="ECO:0000256" key="5">
    <source>
        <dbReference type="ARBA" id="ARBA00022801"/>
    </source>
</evidence>
<dbReference type="GO" id="GO:0019835">
    <property type="term" value="P:cytolysis"/>
    <property type="evidence" value="ECO:0007669"/>
    <property type="project" value="InterPro"/>
</dbReference>
<dbReference type="InterPro" id="IPR037146">
    <property type="entry name" value="Colicin/pyocin_DNase_dom_sf"/>
</dbReference>
<evidence type="ECO:0000313" key="11">
    <source>
        <dbReference type="Proteomes" id="UP000326557"/>
    </source>
</evidence>
<protein>
    <recommendedName>
        <fullName evidence="9">Pyosin/cloacin translocation domain-containing protein</fullName>
    </recommendedName>
</protein>
<evidence type="ECO:0000256" key="6">
    <source>
        <dbReference type="ARBA" id="ARBA00023022"/>
    </source>
</evidence>
<dbReference type="InterPro" id="IPR003615">
    <property type="entry name" value="HNH_nuc"/>
</dbReference>
<dbReference type="InterPro" id="IPR016128">
    <property type="entry name" value="Pyosin/cloacin_T_dom"/>
</dbReference>